<dbReference type="AlphaFoldDB" id="A0A6A2ZUP0"/>
<dbReference type="EMBL" id="VEPZ02001080">
    <property type="protein sequence ID" value="KAE8695483.1"/>
    <property type="molecule type" value="Genomic_DNA"/>
</dbReference>
<accession>A0A6A2ZUP0</accession>
<gene>
    <name evidence="2" type="ORF">F3Y22_tig00110705pilonHSYRG00040</name>
</gene>
<keyword evidence="3" id="KW-1185">Reference proteome</keyword>
<evidence type="ECO:0000259" key="1">
    <source>
        <dbReference type="Pfam" id="PF08100"/>
    </source>
</evidence>
<dbReference type="InterPro" id="IPR012967">
    <property type="entry name" value="COMT_dimerisation"/>
</dbReference>
<name>A0A6A2ZUP0_HIBSY</name>
<dbReference type="SUPFAM" id="SSF46785">
    <property type="entry name" value="Winged helix' DNA-binding domain"/>
    <property type="match status" value="1"/>
</dbReference>
<dbReference type="Pfam" id="PF08100">
    <property type="entry name" value="Dimerisation"/>
    <property type="match status" value="1"/>
</dbReference>
<feature type="domain" description="O-methyltransferase dimerisation" evidence="1">
    <location>
        <begin position="2"/>
        <end position="35"/>
    </location>
</feature>
<dbReference type="GO" id="GO:0046983">
    <property type="term" value="F:protein dimerization activity"/>
    <property type="evidence" value="ECO:0007669"/>
    <property type="project" value="InterPro"/>
</dbReference>
<evidence type="ECO:0000313" key="2">
    <source>
        <dbReference type="EMBL" id="KAE8695483.1"/>
    </source>
</evidence>
<dbReference type="Gene3D" id="1.10.10.10">
    <property type="entry name" value="Winged helix-like DNA-binding domain superfamily/Winged helix DNA-binding domain"/>
    <property type="match status" value="1"/>
</dbReference>
<dbReference type="Proteomes" id="UP000436088">
    <property type="component" value="Unassembled WGS sequence"/>
</dbReference>
<organism evidence="2 3">
    <name type="scientific">Hibiscus syriacus</name>
    <name type="common">Rose of Sharon</name>
    <dbReference type="NCBI Taxonomy" id="106335"/>
    <lineage>
        <taxon>Eukaryota</taxon>
        <taxon>Viridiplantae</taxon>
        <taxon>Streptophyta</taxon>
        <taxon>Embryophyta</taxon>
        <taxon>Tracheophyta</taxon>
        <taxon>Spermatophyta</taxon>
        <taxon>Magnoliopsida</taxon>
        <taxon>eudicotyledons</taxon>
        <taxon>Gunneridae</taxon>
        <taxon>Pentapetalae</taxon>
        <taxon>rosids</taxon>
        <taxon>malvids</taxon>
        <taxon>Malvales</taxon>
        <taxon>Malvaceae</taxon>
        <taxon>Malvoideae</taxon>
        <taxon>Hibiscus</taxon>
    </lineage>
</organism>
<proteinExistence type="predicted"/>
<dbReference type="InterPro" id="IPR036388">
    <property type="entry name" value="WH-like_DNA-bd_sf"/>
</dbReference>
<sequence length="58" mass="6329">MAVVKCAIELGIPDAIHNHGSRMTFSELTTTLRCKSGEAGFSVHQIHCKTHPCSAIRH</sequence>
<dbReference type="InterPro" id="IPR036390">
    <property type="entry name" value="WH_DNA-bd_sf"/>
</dbReference>
<evidence type="ECO:0000313" key="3">
    <source>
        <dbReference type="Proteomes" id="UP000436088"/>
    </source>
</evidence>
<comment type="caution">
    <text evidence="2">The sequence shown here is derived from an EMBL/GenBank/DDBJ whole genome shotgun (WGS) entry which is preliminary data.</text>
</comment>
<protein>
    <recommendedName>
        <fullName evidence="1">O-methyltransferase dimerisation domain-containing protein</fullName>
    </recommendedName>
</protein>
<reference evidence="2" key="1">
    <citation type="submission" date="2019-09" db="EMBL/GenBank/DDBJ databases">
        <title>Draft genome information of white flower Hibiscus syriacus.</title>
        <authorList>
            <person name="Kim Y.-M."/>
        </authorList>
    </citation>
    <scope>NUCLEOTIDE SEQUENCE [LARGE SCALE GENOMIC DNA]</scope>
    <source>
        <strain evidence="2">YM2019G1</strain>
    </source>
</reference>